<proteinExistence type="predicted"/>
<protein>
    <recommendedName>
        <fullName evidence="3">Peptidase S8/S53 domain-containing protein</fullName>
    </recommendedName>
</protein>
<evidence type="ECO:0000313" key="1">
    <source>
        <dbReference type="EMBL" id="KAJ4361131.1"/>
    </source>
</evidence>
<gene>
    <name evidence="1" type="ORF">N0V89_001700</name>
</gene>
<dbReference type="Gene3D" id="3.40.50.200">
    <property type="entry name" value="Peptidase S8/S53 domain"/>
    <property type="match status" value="1"/>
</dbReference>
<evidence type="ECO:0008006" key="3">
    <source>
        <dbReference type="Google" id="ProtNLM"/>
    </source>
</evidence>
<dbReference type="AlphaFoldDB" id="A0A9W9CH31"/>
<comment type="caution">
    <text evidence="1">The sequence shown here is derived from an EMBL/GenBank/DDBJ whole genome shotgun (WGS) entry which is preliminary data.</text>
</comment>
<organism evidence="1 2">
    <name type="scientific">Didymosphaeria variabile</name>
    <dbReference type="NCBI Taxonomy" id="1932322"/>
    <lineage>
        <taxon>Eukaryota</taxon>
        <taxon>Fungi</taxon>
        <taxon>Dikarya</taxon>
        <taxon>Ascomycota</taxon>
        <taxon>Pezizomycotina</taxon>
        <taxon>Dothideomycetes</taxon>
        <taxon>Pleosporomycetidae</taxon>
        <taxon>Pleosporales</taxon>
        <taxon>Massarineae</taxon>
        <taxon>Didymosphaeriaceae</taxon>
        <taxon>Didymosphaeria</taxon>
    </lineage>
</organism>
<name>A0A9W9CH31_9PLEO</name>
<dbReference type="Proteomes" id="UP001140513">
    <property type="component" value="Unassembled WGS sequence"/>
</dbReference>
<dbReference type="SUPFAM" id="SSF52743">
    <property type="entry name" value="Subtilisin-like"/>
    <property type="match status" value="1"/>
</dbReference>
<dbReference type="EMBL" id="JAPEUX010000001">
    <property type="protein sequence ID" value="KAJ4361131.1"/>
    <property type="molecule type" value="Genomic_DNA"/>
</dbReference>
<reference evidence="1" key="1">
    <citation type="submission" date="2022-10" db="EMBL/GenBank/DDBJ databases">
        <title>Tapping the CABI collections for fungal endophytes: first genome assemblies for Collariella, Neodidymelliopsis, Ascochyta clinopodiicola, Didymella pomorum, Didymosphaeria variabile, Neocosmospora piperis and Neocucurbitaria cava.</title>
        <authorList>
            <person name="Hill R."/>
        </authorList>
    </citation>
    <scope>NUCLEOTIDE SEQUENCE</scope>
    <source>
        <strain evidence="1">IMI 356815</strain>
    </source>
</reference>
<evidence type="ECO:0000313" key="2">
    <source>
        <dbReference type="Proteomes" id="UP001140513"/>
    </source>
</evidence>
<dbReference type="OrthoDB" id="206201at2759"/>
<dbReference type="RefSeq" id="XP_056077333.1">
    <property type="nucleotide sequence ID" value="XM_056210511.1"/>
</dbReference>
<keyword evidence="2" id="KW-1185">Reference proteome</keyword>
<dbReference type="GeneID" id="80905230"/>
<dbReference type="GO" id="GO:0006508">
    <property type="term" value="P:proteolysis"/>
    <property type="evidence" value="ECO:0007669"/>
    <property type="project" value="InterPro"/>
</dbReference>
<dbReference type="InterPro" id="IPR036852">
    <property type="entry name" value="Peptidase_S8/S53_dom_sf"/>
</dbReference>
<dbReference type="GO" id="GO:0004252">
    <property type="term" value="F:serine-type endopeptidase activity"/>
    <property type="evidence" value="ECO:0007669"/>
    <property type="project" value="InterPro"/>
</dbReference>
<sequence length="239" mass="26615">MSCTNEALNNTAHLNRLKASLEKASNNQQDAQGKWFGKETLLFCSAPDTGESSSRDTHYPFNCDGISKIFRIGAAQVTGKPYPWTGNQVEYILPGENVGMKPSDMFRPNEDKVLRTGSSVATALAAGLAAMIIHCVRLGAVYNFHKNNRIGVSERSIRAIKTFKGMKAAFQTISKSDWAKGDKSLEVETFFKDDGDELSKDAPKSEKDNEQWKEEKWENVAKIARSLLHDNVEKEYAKC</sequence>
<accession>A0A9W9CH31</accession>